<dbReference type="PANTHER" id="PTHR18968:SF142">
    <property type="entry name" value="ACETOLACTATE SYNTHASE"/>
    <property type="match status" value="1"/>
</dbReference>
<accession>A0A398DDS3</accession>
<reference evidence="9 10" key="1">
    <citation type="submission" date="2018-09" db="EMBL/GenBank/DDBJ databases">
        <title>Discovery and Ecogenomic Context for Candidatus Cryosericales, a Global Caldiserica Order Active in Thawing Permafrost.</title>
        <authorList>
            <person name="Martinez M.A."/>
            <person name="Woodcroft B.J."/>
            <person name="Ignacio Espinoza J.C."/>
            <person name="Zayed A."/>
            <person name="Singleton C.M."/>
            <person name="Boyd J."/>
            <person name="Li Y.-F."/>
            <person name="Purvine S."/>
            <person name="Maughan H."/>
            <person name="Hodgkins S.B."/>
            <person name="Anderson D."/>
            <person name="Sederholm M."/>
            <person name="Temperton B."/>
            <person name="Saleska S.R."/>
            <person name="Tyson G.W."/>
            <person name="Rich V.I."/>
        </authorList>
    </citation>
    <scope>NUCLEOTIDE SEQUENCE [LARGE SCALE GENOMIC DNA]</scope>
    <source>
        <strain evidence="8 10">SMC5</strain>
        <strain evidence="7 9">SMC6</strain>
    </source>
</reference>
<proteinExistence type="inferred from homology"/>
<evidence type="ECO:0000256" key="3">
    <source>
        <dbReference type="RuleBase" id="RU362132"/>
    </source>
</evidence>
<organism evidence="7 9">
    <name type="scientific">Candidatus Cryosericum odellii</name>
    <dbReference type="NCBI Taxonomy" id="2290917"/>
    <lineage>
        <taxon>Bacteria</taxon>
        <taxon>Pseudomonadati</taxon>
        <taxon>Caldisericota/Cryosericota group</taxon>
        <taxon>Candidatus Cryosericota</taxon>
        <taxon>Candidatus Cryosericia</taxon>
        <taxon>Candidatus Cryosericales</taxon>
        <taxon>Candidatus Cryosericaceae</taxon>
        <taxon>Candidatus Cryosericum</taxon>
    </lineage>
</organism>
<dbReference type="GO" id="GO:0000287">
    <property type="term" value="F:magnesium ion binding"/>
    <property type="evidence" value="ECO:0007669"/>
    <property type="project" value="InterPro"/>
</dbReference>
<dbReference type="Pfam" id="PF02776">
    <property type="entry name" value="TPP_enzyme_N"/>
    <property type="match status" value="1"/>
</dbReference>
<dbReference type="Proteomes" id="UP000266260">
    <property type="component" value="Unassembled WGS sequence"/>
</dbReference>
<dbReference type="Pfam" id="PF02775">
    <property type="entry name" value="TPP_enzyme_C"/>
    <property type="match status" value="1"/>
</dbReference>
<evidence type="ECO:0000313" key="7">
    <source>
        <dbReference type="EMBL" id="RIE07074.1"/>
    </source>
</evidence>
<dbReference type="InterPro" id="IPR045229">
    <property type="entry name" value="TPP_enz"/>
</dbReference>
<dbReference type="InterPro" id="IPR029061">
    <property type="entry name" value="THDP-binding"/>
</dbReference>
<dbReference type="Pfam" id="PF00205">
    <property type="entry name" value="TPP_enzyme_M"/>
    <property type="match status" value="1"/>
</dbReference>
<evidence type="ECO:0000256" key="1">
    <source>
        <dbReference type="ARBA" id="ARBA00007812"/>
    </source>
</evidence>
<dbReference type="GO" id="GO:0003984">
    <property type="term" value="F:acetolactate synthase activity"/>
    <property type="evidence" value="ECO:0007669"/>
    <property type="project" value="TreeGrafter"/>
</dbReference>
<evidence type="ECO:0000313" key="8">
    <source>
        <dbReference type="EMBL" id="RIE13622.1"/>
    </source>
</evidence>
<protein>
    <submittedName>
        <fullName evidence="7">Thiamine pyrophosphate-binding protein</fullName>
    </submittedName>
</protein>
<dbReference type="InterPro" id="IPR012000">
    <property type="entry name" value="Thiamin_PyroP_enz_cen_dom"/>
</dbReference>
<dbReference type="Gene3D" id="3.40.50.970">
    <property type="match status" value="2"/>
</dbReference>
<evidence type="ECO:0000259" key="4">
    <source>
        <dbReference type="Pfam" id="PF00205"/>
    </source>
</evidence>
<evidence type="ECO:0000259" key="5">
    <source>
        <dbReference type="Pfam" id="PF02775"/>
    </source>
</evidence>
<accession>A0A398D7I0</accession>
<dbReference type="InterPro" id="IPR012001">
    <property type="entry name" value="Thiamin_PyroP_enz_TPP-bd_dom"/>
</dbReference>
<dbReference type="AlphaFoldDB" id="A0A398D7I0"/>
<dbReference type="EMBL" id="QXIU01000068">
    <property type="protein sequence ID" value="RIE13622.1"/>
    <property type="molecule type" value="Genomic_DNA"/>
</dbReference>
<feature type="domain" description="Thiamine pyrophosphate enzyme N-terminal TPP-binding" evidence="6">
    <location>
        <begin position="1"/>
        <end position="123"/>
    </location>
</feature>
<dbReference type="Proteomes" id="UP000266489">
    <property type="component" value="Unassembled WGS sequence"/>
</dbReference>
<dbReference type="CDD" id="cd07035">
    <property type="entry name" value="TPP_PYR_POX_like"/>
    <property type="match status" value="1"/>
</dbReference>
<dbReference type="RefSeq" id="WP_119119495.1">
    <property type="nucleotide sequence ID" value="NZ_QXIT01000136.1"/>
</dbReference>
<name>A0A398D7I0_9BACT</name>
<dbReference type="GO" id="GO:0005948">
    <property type="term" value="C:acetolactate synthase complex"/>
    <property type="evidence" value="ECO:0007669"/>
    <property type="project" value="TreeGrafter"/>
</dbReference>
<comment type="caution">
    <text evidence="7">The sequence shown here is derived from an EMBL/GenBank/DDBJ whole genome shotgun (WGS) entry which is preliminary data.</text>
</comment>
<evidence type="ECO:0000256" key="2">
    <source>
        <dbReference type="ARBA" id="ARBA00023052"/>
    </source>
</evidence>
<dbReference type="SUPFAM" id="SSF52518">
    <property type="entry name" value="Thiamin diphosphate-binding fold (THDP-binding)"/>
    <property type="match status" value="2"/>
</dbReference>
<dbReference type="PANTHER" id="PTHR18968">
    <property type="entry name" value="THIAMINE PYROPHOSPHATE ENZYMES"/>
    <property type="match status" value="1"/>
</dbReference>
<dbReference type="SUPFAM" id="SSF52467">
    <property type="entry name" value="DHS-like NAD/FAD-binding domain"/>
    <property type="match status" value="1"/>
</dbReference>
<dbReference type="Gene3D" id="3.40.50.1220">
    <property type="entry name" value="TPP-binding domain"/>
    <property type="match status" value="1"/>
</dbReference>
<comment type="similarity">
    <text evidence="1 3">Belongs to the TPP enzyme family.</text>
</comment>
<dbReference type="InterPro" id="IPR029035">
    <property type="entry name" value="DHS-like_NAD/FAD-binding_dom"/>
</dbReference>
<keyword evidence="9" id="KW-1185">Reference proteome</keyword>
<dbReference type="GO" id="GO:0030976">
    <property type="term" value="F:thiamine pyrophosphate binding"/>
    <property type="evidence" value="ECO:0007669"/>
    <property type="project" value="InterPro"/>
</dbReference>
<feature type="domain" description="Thiamine pyrophosphate enzyme central" evidence="4">
    <location>
        <begin position="202"/>
        <end position="337"/>
    </location>
</feature>
<dbReference type="EMBL" id="QXIT01000136">
    <property type="protein sequence ID" value="RIE07074.1"/>
    <property type="molecule type" value="Genomic_DNA"/>
</dbReference>
<dbReference type="InterPro" id="IPR011766">
    <property type="entry name" value="TPP_enzyme_TPP-bd"/>
</dbReference>
<feature type="domain" description="Thiamine pyrophosphate enzyme TPP-binding" evidence="5">
    <location>
        <begin position="395"/>
        <end position="548"/>
    </location>
</feature>
<dbReference type="GO" id="GO:0009097">
    <property type="term" value="P:isoleucine biosynthetic process"/>
    <property type="evidence" value="ECO:0007669"/>
    <property type="project" value="TreeGrafter"/>
</dbReference>
<dbReference type="FunFam" id="3.40.50.970:FF:000007">
    <property type="entry name" value="Acetolactate synthase"/>
    <property type="match status" value="1"/>
</dbReference>
<dbReference type="GO" id="GO:0009099">
    <property type="term" value="P:L-valine biosynthetic process"/>
    <property type="evidence" value="ECO:0007669"/>
    <property type="project" value="TreeGrafter"/>
</dbReference>
<evidence type="ECO:0000313" key="10">
    <source>
        <dbReference type="Proteomes" id="UP000266489"/>
    </source>
</evidence>
<keyword evidence="2 3" id="KW-0786">Thiamine pyrophosphate</keyword>
<dbReference type="GO" id="GO:0050660">
    <property type="term" value="F:flavin adenine dinucleotide binding"/>
    <property type="evidence" value="ECO:0007669"/>
    <property type="project" value="TreeGrafter"/>
</dbReference>
<evidence type="ECO:0000259" key="6">
    <source>
        <dbReference type="Pfam" id="PF02776"/>
    </source>
</evidence>
<sequence length="589" mass="63920">MKASDYIVEFLAAHGVSICFGYSGGAITHIMDSLQRAKGICFIQTYHEQTAAIAAEGVSWFGHTVGVAIATSGPGATNLLTGIADAYFDSIPSLFITGQVNTYEYKNDKPIRQQGFQETDIVSIVKPIIKYAALVVDATRLRYELEKAWAIAKSGRGGPVLLDIPMDVQRADVTPDDLVPYDGNEAACSASIKYMGGFSEEKLKSLIANAERPIVLLGSGVFLSGSVAQYRAFIQSNGLPVVTSLLGKGAYPEDDPLCVGMIGSYGNRCANIAVANADLVLAVGTRLDTRQTGTNLASFVREGRIVRIDIDETELTNHRLKNVDSVLGDAGEALHRLVDMPWARKSDSWSRYIARLKSEYGQEAEIARNVENRMPYSIMKALNRFSAGNHIYTVDIGQNQMFAAQMIRIREGQEWKTSGGLAPMGFSLPAAIGAAFATNMARPIFAIVGDGGLHMSMQSLLLISQYRLPIKIILLNNHSLGMITQFQDLYFDKRKSGTTKESGYLVPEFSLIARACGLPYALFTGDDFDVGDALGDVITAPGPGLIEFDVGEDTAVYPKLEVNMPIEDIGPKLSPEELRSAMIIDVLKQ</sequence>
<gene>
    <name evidence="8" type="ORF">SMC5_02755</name>
    <name evidence="7" type="ORF">SMC6_07790</name>
</gene>
<dbReference type="OrthoDB" id="4494979at2"/>
<evidence type="ECO:0000313" key="9">
    <source>
        <dbReference type="Proteomes" id="UP000266260"/>
    </source>
</evidence>